<protein>
    <submittedName>
        <fullName evidence="1">Uncharacterized protein</fullName>
    </submittedName>
</protein>
<dbReference type="AlphaFoldDB" id="A0A6L2K096"/>
<evidence type="ECO:0000313" key="1">
    <source>
        <dbReference type="EMBL" id="GEU42207.1"/>
    </source>
</evidence>
<reference evidence="1" key="1">
    <citation type="journal article" date="2019" name="Sci. Rep.">
        <title>Draft genome of Tanacetum cinerariifolium, the natural source of mosquito coil.</title>
        <authorList>
            <person name="Yamashiro T."/>
            <person name="Shiraishi A."/>
            <person name="Satake H."/>
            <person name="Nakayama K."/>
        </authorList>
    </citation>
    <scope>NUCLEOTIDE SEQUENCE</scope>
</reference>
<proteinExistence type="predicted"/>
<dbReference type="EMBL" id="BKCJ010001540">
    <property type="protein sequence ID" value="GEU42207.1"/>
    <property type="molecule type" value="Genomic_DNA"/>
</dbReference>
<name>A0A6L2K096_TANCI</name>
<accession>A0A6L2K096</accession>
<sequence length="177" mass="19241">MGVSPNLRGIPEFNVPRSLPWRESIGRGENVSFDLVRCYLCPSSIEWGTSEGVSLRVTNSHIGNHRGDDFTPLETIRMFLGDLTMKVEAVMGGSSPTFGAGKGISVEKPGGRMSSLPLVMPKNSIEWGTSEGVSLRVTNSHIGNHRGDDFTPLETIRMFLDDVSVDEGNKEGCARTT</sequence>
<comment type="caution">
    <text evidence="1">The sequence shown here is derived from an EMBL/GenBank/DDBJ whole genome shotgun (WGS) entry which is preliminary data.</text>
</comment>
<organism evidence="1">
    <name type="scientific">Tanacetum cinerariifolium</name>
    <name type="common">Dalmatian daisy</name>
    <name type="synonym">Chrysanthemum cinerariifolium</name>
    <dbReference type="NCBI Taxonomy" id="118510"/>
    <lineage>
        <taxon>Eukaryota</taxon>
        <taxon>Viridiplantae</taxon>
        <taxon>Streptophyta</taxon>
        <taxon>Embryophyta</taxon>
        <taxon>Tracheophyta</taxon>
        <taxon>Spermatophyta</taxon>
        <taxon>Magnoliopsida</taxon>
        <taxon>eudicotyledons</taxon>
        <taxon>Gunneridae</taxon>
        <taxon>Pentapetalae</taxon>
        <taxon>asterids</taxon>
        <taxon>campanulids</taxon>
        <taxon>Asterales</taxon>
        <taxon>Asteraceae</taxon>
        <taxon>Asteroideae</taxon>
        <taxon>Anthemideae</taxon>
        <taxon>Anthemidinae</taxon>
        <taxon>Tanacetum</taxon>
    </lineage>
</organism>
<gene>
    <name evidence="1" type="ORF">Tci_014185</name>
</gene>